<feature type="region of interest" description="Disordered" evidence="1">
    <location>
        <begin position="36"/>
        <end position="66"/>
    </location>
</feature>
<accession>A0ABN8YEG5</accession>
<evidence type="ECO:0000313" key="2">
    <source>
        <dbReference type="EMBL" id="CAI9159934.1"/>
    </source>
</evidence>
<keyword evidence="3" id="KW-1185">Reference proteome</keyword>
<dbReference type="Proteomes" id="UP001176941">
    <property type="component" value="Chromosome 19"/>
</dbReference>
<dbReference type="EMBL" id="OX459955">
    <property type="protein sequence ID" value="CAI9159934.1"/>
    <property type="molecule type" value="Genomic_DNA"/>
</dbReference>
<gene>
    <name evidence="2" type="ORF">MRATA1EN1_LOCUS8896</name>
</gene>
<feature type="region of interest" description="Disordered" evidence="1">
    <location>
        <begin position="101"/>
        <end position="136"/>
    </location>
</feature>
<organism evidence="2 3">
    <name type="scientific">Rangifer tarandus platyrhynchus</name>
    <name type="common">Svalbard reindeer</name>
    <dbReference type="NCBI Taxonomy" id="3082113"/>
    <lineage>
        <taxon>Eukaryota</taxon>
        <taxon>Metazoa</taxon>
        <taxon>Chordata</taxon>
        <taxon>Craniata</taxon>
        <taxon>Vertebrata</taxon>
        <taxon>Euteleostomi</taxon>
        <taxon>Mammalia</taxon>
        <taxon>Eutheria</taxon>
        <taxon>Laurasiatheria</taxon>
        <taxon>Artiodactyla</taxon>
        <taxon>Ruminantia</taxon>
        <taxon>Pecora</taxon>
        <taxon>Cervidae</taxon>
        <taxon>Odocoileinae</taxon>
        <taxon>Rangifer</taxon>
    </lineage>
</organism>
<evidence type="ECO:0000256" key="1">
    <source>
        <dbReference type="SAM" id="MobiDB-lite"/>
    </source>
</evidence>
<sequence>MPRNSPEDCLGEAVQRRLASSVSLSGGLCLHIPQQDAAPARQVGAPCPAAKGPGVADSSQAQPSLPAHRTLNLRGPGLQVGGRGWETVGVLALRKAERVPQQEAVSPVWTRSARRLGPARHRPPGLYPRELTPTPPRLLDRLLQGAVPPTPHPPEVSSCDLCHLAPQ</sequence>
<feature type="compositionally biased region" description="Basic residues" evidence="1">
    <location>
        <begin position="112"/>
        <end position="123"/>
    </location>
</feature>
<reference evidence="2" key="1">
    <citation type="submission" date="2023-04" db="EMBL/GenBank/DDBJ databases">
        <authorList>
            <consortium name="ELIXIR-Norway"/>
        </authorList>
    </citation>
    <scope>NUCLEOTIDE SEQUENCE [LARGE SCALE GENOMIC DNA]</scope>
</reference>
<protein>
    <submittedName>
        <fullName evidence="2">Uncharacterized protein</fullName>
    </submittedName>
</protein>
<proteinExistence type="predicted"/>
<name>A0ABN8YEG5_RANTA</name>
<evidence type="ECO:0000313" key="3">
    <source>
        <dbReference type="Proteomes" id="UP001176941"/>
    </source>
</evidence>